<organism evidence="10 11">
    <name type="scientific">Roseovarius azorensis</name>
    <dbReference type="NCBI Taxonomy" id="1287727"/>
    <lineage>
        <taxon>Bacteria</taxon>
        <taxon>Pseudomonadati</taxon>
        <taxon>Pseudomonadota</taxon>
        <taxon>Alphaproteobacteria</taxon>
        <taxon>Rhodobacterales</taxon>
        <taxon>Roseobacteraceae</taxon>
        <taxon>Roseovarius</taxon>
    </lineage>
</organism>
<evidence type="ECO:0000256" key="3">
    <source>
        <dbReference type="ARBA" id="ARBA00022475"/>
    </source>
</evidence>
<evidence type="ECO:0000256" key="6">
    <source>
        <dbReference type="ARBA" id="ARBA00022927"/>
    </source>
</evidence>
<dbReference type="Proteomes" id="UP000199582">
    <property type="component" value="Unassembled WGS sequence"/>
</dbReference>
<evidence type="ECO:0000256" key="4">
    <source>
        <dbReference type="ARBA" id="ARBA00022519"/>
    </source>
</evidence>
<feature type="domain" description="Type II secretion system protein GspC N-terminal" evidence="9">
    <location>
        <begin position="13"/>
        <end position="84"/>
    </location>
</feature>
<protein>
    <submittedName>
        <fullName evidence="10">Type IV pilus biogenesis</fullName>
    </submittedName>
</protein>
<dbReference type="Pfam" id="PF11356">
    <property type="entry name" value="T2SSC"/>
    <property type="match status" value="1"/>
</dbReference>
<evidence type="ECO:0000256" key="8">
    <source>
        <dbReference type="ARBA" id="ARBA00023136"/>
    </source>
</evidence>
<evidence type="ECO:0000256" key="1">
    <source>
        <dbReference type="ARBA" id="ARBA00004533"/>
    </source>
</evidence>
<dbReference type="AlphaFoldDB" id="A0A1H7VJN5"/>
<dbReference type="InterPro" id="IPR024961">
    <property type="entry name" value="T2SS_GspC_N"/>
</dbReference>
<keyword evidence="11" id="KW-1185">Reference proteome</keyword>
<dbReference type="STRING" id="1287727.SAMN05443999_112104"/>
<dbReference type="GO" id="GO:0015031">
    <property type="term" value="P:protein transport"/>
    <property type="evidence" value="ECO:0007669"/>
    <property type="project" value="UniProtKB-KW"/>
</dbReference>
<keyword evidence="7" id="KW-1133">Transmembrane helix</keyword>
<dbReference type="OrthoDB" id="7745929at2"/>
<dbReference type="EMBL" id="FOAG01000012">
    <property type="protein sequence ID" value="SEM09018.1"/>
    <property type="molecule type" value="Genomic_DNA"/>
</dbReference>
<keyword evidence="6" id="KW-0653">Protein transport</keyword>
<proteinExistence type="predicted"/>
<dbReference type="Gene3D" id="2.30.30.830">
    <property type="match status" value="1"/>
</dbReference>
<gene>
    <name evidence="10" type="ORF">SAMN05443999_112104</name>
</gene>
<evidence type="ECO:0000313" key="11">
    <source>
        <dbReference type="Proteomes" id="UP000199582"/>
    </source>
</evidence>
<evidence type="ECO:0000259" key="9">
    <source>
        <dbReference type="Pfam" id="PF11356"/>
    </source>
</evidence>
<accession>A0A1H7VJN5</accession>
<keyword evidence="4" id="KW-0997">Cell inner membrane</keyword>
<reference evidence="10 11" key="1">
    <citation type="submission" date="2016-10" db="EMBL/GenBank/DDBJ databases">
        <authorList>
            <person name="de Groot N.N."/>
        </authorList>
    </citation>
    <scope>NUCLEOTIDE SEQUENCE [LARGE SCALE GENOMIC DNA]</scope>
    <source>
        <strain evidence="10 11">DSM 100674</strain>
    </source>
</reference>
<evidence type="ECO:0000256" key="2">
    <source>
        <dbReference type="ARBA" id="ARBA00022448"/>
    </source>
</evidence>
<evidence type="ECO:0000256" key="5">
    <source>
        <dbReference type="ARBA" id="ARBA00022692"/>
    </source>
</evidence>
<keyword evidence="3" id="KW-1003">Cell membrane</keyword>
<evidence type="ECO:0000256" key="7">
    <source>
        <dbReference type="ARBA" id="ARBA00022989"/>
    </source>
</evidence>
<keyword evidence="2" id="KW-0813">Transport</keyword>
<sequence length="87" mass="9053">MTDTTKTPDATLDAATTRNALPDARLTLVGTMHGPERARALVRRGHDRYTTVSVGDPISGATVAAIGEGVIVLSRGGRTERLSLPAA</sequence>
<keyword evidence="5" id="KW-0812">Transmembrane</keyword>
<dbReference type="RefSeq" id="WP_093038827.1">
    <property type="nucleotide sequence ID" value="NZ_FOAG01000012.1"/>
</dbReference>
<comment type="subcellular location">
    <subcellularLocation>
        <location evidence="1">Cell inner membrane</location>
    </subcellularLocation>
</comment>
<name>A0A1H7VJN5_9RHOB</name>
<evidence type="ECO:0000313" key="10">
    <source>
        <dbReference type="EMBL" id="SEM09018.1"/>
    </source>
</evidence>
<keyword evidence="8" id="KW-0472">Membrane</keyword>
<dbReference type="GO" id="GO:0005886">
    <property type="term" value="C:plasma membrane"/>
    <property type="evidence" value="ECO:0007669"/>
    <property type="project" value="UniProtKB-SubCell"/>
</dbReference>